<dbReference type="InParanoid" id="A0A6J2WN15"/>
<dbReference type="SUPFAM" id="SSF53300">
    <property type="entry name" value="vWA-like"/>
    <property type="match status" value="1"/>
</dbReference>
<dbReference type="Pfam" id="PF15057">
    <property type="entry name" value="DUF4537"/>
    <property type="match status" value="1"/>
</dbReference>
<evidence type="ECO:0000313" key="4">
    <source>
        <dbReference type="RefSeq" id="XP_030646945.1"/>
    </source>
</evidence>
<dbReference type="PROSITE" id="PS50234">
    <property type="entry name" value="VWFA"/>
    <property type="match status" value="1"/>
</dbReference>
<protein>
    <submittedName>
        <fullName evidence="4">von Willebrand factor A domain-containing protein 3B-like</fullName>
    </submittedName>
</protein>
<dbReference type="PANTHER" id="PTHR46785">
    <property type="entry name" value="VON WILLEBRAND FACTOR A DOMAIN-CONTAINING PROTEIN 3B"/>
    <property type="match status" value="1"/>
</dbReference>
<proteinExistence type="predicted"/>
<dbReference type="RefSeq" id="XP_030646945.1">
    <property type="nucleotide sequence ID" value="XM_030791085.1"/>
</dbReference>
<organism evidence="3 4">
    <name type="scientific">Chanos chanos</name>
    <name type="common">Milkfish</name>
    <name type="synonym">Mugil chanos</name>
    <dbReference type="NCBI Taxonomy" id="29144"/>
    <lineage>
        <taxon>Eukaryota</taxon>
        <taxon>Metazoa</taxon>
        <taxon>Chordata</taxon>
        <taxon>Craniata</taxon>
        <taxon>Vertebrata</taxon>
        <taxon>Euteleostomi</taxon>
        <taxon>Actinopterygii</taxon>
        <taxon>Neopterygii</taxon>
        <taxon>Teleostei</taxon>
        <taxon>Ostariophysi</taxon>
        <taxon>Gonorynchiformes</taxon>
        <taxon>Chanidae</taxon>
        <taxon>Chanos</taxon>
    </lineage>
</organism>
<dbReference type="AlphaFoldDB" id="A0A6J2WN15"/>
<dbReference type="OrthoDB" id="10021393at2759"/>
<dbReference type="PANTHER" id="PTHR46785:SF1">
    <property type="entry name" value="VON WILLEBRAND FACTOR A DOMAIN-CONTAINING PROTEIN 3B"/>
    <property type="match status" value="1"/>
</dbReference>
<keyword evidence="3" id="KW-1185">Reference proteome</keyword>
<gene>
    <name evidence="4" type="primary">LOC115827272</name>
</gene>
<dbReference type="Gene3D" id="3.40.50.410">
    <property type="entry name" value="von Willebrand factor, type A domain"/>
    <property type="match status" value="1"/>
</dbReference>
<dbReference type="InterPro" id="IPR036465">
    <property type="entry name" value="vWFA_dom_sf"/>
</dbReference>
<name>A0A6J2WN15_CHACN</name>
<dbReference type="Pfam" id="PF13768">
    <property type="entry name" value="VWA_3"/>
    <property type="match status" value="2"/>
</dbReference>
<dbReference type="InterPro" id="IPR032770">
    <property type="entry name" value="DUF4537"/>
</dbReference>
<accession>A0A6J2WN15</accession>
<feature type="domain" description="VWFA" evidence="2">
    <location>
        <begin position="401"/>
        <end position="571"/>
    </location>
</feature>
<dbReference type="GeneID" id="115827272"/>
<sequence length="1026" mass="115802">MSGPIDTCSGKDWNQRTGMKQEVQALVSSHDWLREHGLKQSKLSFTQILMQISFRHNEDYVHSLGKLVSSQYAEGLFPQFMKDGVVYNLTASPSHLEELCVRLEHEAELLRHRLDWLTSGSRQLFGVVLERVVTLVLDFGERPSRAQFQLCLHSLVKLIQEQFSQIDQFNMIRSGRCVEMWRDRAAVVTDDNLRSAVDWLLPLQQEASSQTTTASAVLRAMEDARVEAVYLFAAGDFRDNIADLFRSRLVGNVCPVHTLSFNARRETTITALKALSELTAGSSEEWLQRFGLKAQKLTLHDALAECAFRHSDGVVNIKHTPKDERIQTDALNQRKLVNAKYCREFVHMQWKDGSVVHVNISAEKCRRYEERMRTALTAIQRRIDWWMSGSREVFGAVLEDHVYLVIDTSESMREVLPLVKDKVIQFIQEQLLQKTKVNIVSFGSRVSLWRDRLTEVTTQTMDSACRWVKELQSGGSANTLGALSQALADEDTQAVYLLTNGRPNQPSNVIEEQLKPLSPVPVHTISINCDDQEVNCFLSELSRFTGGHFHSYHTTPQEPSDIPDPSLTKPSESEDLRLLRLELEQGQKALRCFLRLHAECVMLGSSHCDDSGPRPHSAPPMQESPTYAYEVPRVRSATGRGPDLQGRGEIVQPRTRRCAAHTRASLLRLLSSSETSRAKALVADGNTSLQGWMLPETQELSQTNTEKQRHVLHNQSTVQWLKTNSLVARKLTIQDALAPTAIPQRGKYVPLLEKYVYSKVFDEILPLAHLKSSCSDSPEFTLINPLAVNLDQYKSRLQRAIQMYERRLNLTVWKALSQEERDKLGEGEPVMVLERRQHVLEALGRLGWPVTQEEITLLEDQIHIAQSYIQQATDLQKAAQELGKASHRNSASRQENRSHQTQKKTNRKPLDSLRGQRVVARSETNGYYYPGTVRRRLSRKRLLVDFSRGGSEVTPLGSVITVGGGCPCPPLAVGDFVLVGSGKDGTGERFVPGVVIATPRHLEVEDKLFSVLRFDKKEASSLTLES</sequence>
<dbReference type="SMART" id="SM00327">
    <property type="entry name" value="VWA"/>
    <property type="match status" value="1"/>
</dbReference>
<evidence type="ECO:0000259" key="2">
    <source>
        <dbReference type="PROSITE" id="PS50234"/>
    </source>
</evidence>
<feature type="region of interest" description="Disordered" evidence="1">
    <location>
        <begin position="607"/>
        <end position="626"/>
    </location>
</feature>
<evidence type="ECO:0000256" key="1">
    <source>
        <dbReference type="SAM" id="MobiDB-lite"/>
    </source>
</evidence>
<feature type="region of interest" description="Disordered" evidence="1">
    <location>
        <begin position="549"/>
        <end position="571"/>
    </location>
</feature>
<evidence type="ECO:0000313" key="3">
    <source>
        <dbReference type="Proteomes" id="UP000504632"/>
    </source>
</evidence>
<dbReference type="Gene3D" id="2.30.30.140">
    <property type="match status" value="1"/>
</dbReference>
<reference evidence="4" key="1">
    <citation type="submission" date="2025-08" db="UniProtKB">
        <authorList>
            <consortium name="RefSeq"/>
        </authorList>
    </citation>
    <scope>IDENTIFICATION</scope>
</reference>
<dbReference type="Proteomes" id="UP000504632">
    <property type="component" value="Chromosome 14"/>
</dbReference>
<dbReference type="InterPro" id="IPR002035">
    <property type="entry name" value="VWF_A"/>
</dbReference>
<feature type="region of interest" description="Disordered" evidence="1">
    <location>
        <begin position="879"/>
        <end position="915"/>
    </location>
</feature>